<dbReference type="GO" id="GO:0004386">
    <property type="term" value="F:helicase activity"/>
    <property type="evidence" value="ECO:0007669"/>
    <property type="project" value="UniProtKB-KW"/>
</dbReference>
<dbReference type="InterPro" id="IPR001650">
    <property type="entry name" value="Helicase_C-like"/>
</dbReference>
<evidence type="ECO:0000313" key="3">
    <source>
        <dbReference type="Proteomes" id="UP000460272"/>
    </source>
</evidence>
<reference evidence="2 3" key="1">
    <citation type="submission" date="2018-11" db="EMBL/GenBank/DDBJ databases">
        <title>Trebonia kvetii gen.nov., sp.nov., a novel acidophilic actinobacterium, and proposal of the new actinobacterial family Treboniaceae fam. nov.</title>
        <authorList>
            <person name="Rapoport D."/>
            <person name="Sagova-Mareckova M."/>
            <person name="Sedlacek I."/>
            <person name="Provaznik J."/>
            <person name="Kralova S."/>
            <person name="Pavlinic D."/>
            <person name="Benes V."/>
            <person name="Kopecky J."/>
        </authorList>
    </citation>
    <scope>NUCLEOTIDE SEQUENCE [LARGE SCALE GENOMIC DNA]</scope>
    <source>
        <strain evidence="2 3">15Tr583</strain>
    </source>
</reference>
<evidence type="ECO:0000259" key="1">
    <source>
        <dbReference type="PROSITE" id="PS51194"/>
    </source>
</evidence>
<name>A0A6P2BLX3_9ACTN</name>
<dbReference type="InterPro" id="IPR027417">
    <property type="entry name" value="P-loop_NTPase"/>
</dbReference>
<organism evidence="2 3">
    <name type="scientific">Trebonia kvetii</name>
    <dbReference type="NCBI Taxonomy" id="2480626"/>
    <lineage>
        <taxon>Bacteria</taxon>
        <taxon>Bacillati</taxon>
        <taxon>Actinomycetota</taxon>
        <taxon>Actinomycetes</taxon>
        <taxon>Streptosporangiales</taxon>
        <taxon>Treboniaceae</taxon>
        <taxon>Trebonia</taxon>
    </lineage>
</organism>
<comment type="caution">
    <text evidence="2">The sequence shown here is derived from an EMBL/GenBank/DDBJ whole genome shotgun (WGS) entry which is preliminary data.</text>
</comment>
<accession>A0A6P2BLX3</accession>
<keyword evidence="2" id="KW-0547">Nucleotide-binding</keyword>
<dbReference type="AlphaFoldDB" id="A0A6P2BLX3"/>
<keyword evidence="2" id="KW-0347">Helicase</keyword>
<evidence type="ECO:0000313" key="2">
    <source>
        <dbReference type="EMBL" id="TVZ00014.1"/>
    </source>
</evidence>
<feature type="domain" description="Helicase C-terminal" evidence="1">
    <location>
        <begin position="625"/>
        <end position="816"/>
    </location>
</feature>
<keyword evidence="2" id="KW-0378">Hydrolase</keyword>
<dbReference type="Gene3D" id="3.40.50.300">
    <property type="entry name" value="P-loop containing nucleotide triphosphate hydrolases"/>
    <property type="match status" value="1"/>
</dbReference>
<dbReference type="EMBL" id="RPFW01000010">
    <property type="protein sequence ID" value="TVZ00014.1"/>
    <property type="molecule type" value="Genomic_DNA"/>
</dbReference>
<dbReference type="SMART" id="SM00490">
    <property type="entry name" value="HELICc"/>
    <property type="match status" value="1"/>
</dbReference>
<dbReference type="Proteomes" id="UP000460272">
    <property type="component" value="Unassembled WGS sequence"/>
</dbReference>
<protein>
    <submittedName>
        <fullName evidence="2">Helicase</fullName>
    </submittedName>
</protein>
<keyword evidence="3" id="KW-1185">Reference proteome</keyword>
<dbReference type="SUPFAM" id="SSF52540">
    <property type="entry name" value="P-loop containing nucleoside triphosphate hydrolases"/>
    <property type="match status" value="2"/>
</dbReference>
<keyword evidence="2" id="KW-0067">ATP-binding</keyword>
<proteinExistence type="predicted"/>
<sequence length="971" mass="106719">MTALDGNEAIFLGHNDPDIAEPPHGSDDEKLRLELLHRATRRYANGRQCAVDACVRDGELRAWQLSTTCFPAAEVRLVVPGKVPGLVLDMARLGSLELGRDDLVRALRPLVTGYRKWLTEQGSRVESDPEIARYGDAGERAVAEARDVADRLERAIELLRTDGIAREAFRFANQAMALQRVRSEVVRARMSAPGADVSGLLRRLDVPDNRSWRPFQLAFVLLCLPGLTNPAHADAHRGLGDPGNAEVQLLFFPTGGGKTEAYLGLAAYTFAIRRLQGVVGSGPDAYDGTRGIAVLMRYTLRLLTAQQFQRASALVCACEMLRRERVEAGDSRWGTTPFRIGLWVGSSVSPNSFEEAERQITESRGSEKVLGGVLQLPVCPWCGSRLSSANVQTNRLRRRVLVYCSDPEGDCAFSPRNSPDEGLPVLTVDEEIYRLTPGLVIATVDKLAQLPWKAATATLFGLVDTECTRHGWQNPDFRSFCGPGGHPARADLPRVVIQPAMRLRPPDLIIQDELHLISDALGSMVGLYETAIDRLSSRGPIRPVLVASTATVRRARDQVEQVFARGLTVFPPPVLDAGETYFSATVPPSPSTPGRRYRGILAPGERLKSVEIRVASALMELAQFLFDRYGAAADPYMTLVDYFTATRELAGMRRLVEDDITDRLRSQQVRTRRRAPIVQELTGRMPSSRIAESLADLEHRFDPELDSTAALDELRRDPDGARARSEARGSRPIDILLATSMLQVGVDVQRLGLMAVTGQPKNAAEYIQATSRVGRSPARPGLVVTIYQWSRPRDLAHYESFGYDHATFGLRVEGLTTTPFSDRALDRGLTGVLVTLLRHSGVSSLPNVAAHSVPLSGPFAAALLDAIATRAEAVTHEAQRAAAVRAELQHRLDRWYARRQAVQTGRLGYKEAPDVNGLLREPDEGAWDLWSAPMSMREVEAEILLQLDRDDRSVGDAPAWSYERSTSGGPA</sequence>
<dbReference type="Pfam" id="PF00271">
    <property type="entry name" value="Helicase_C"/>
    <property type="match status" value="1"/>
</dbReference>
<dbReference type="OrthoDB" id="713315at2"/>
<gene>
    <name evidence="2" type="ORF">EAS64_38670</name>
</gene>
<dbReference type="CDD" id="cd18785">
    <property type="entry name" value="SF2_C"/>
    <property type="match status" value="1"/>
</dbReference>
<dbReference type="PROSITE" id="PS51194">
    <property type="entry name" value="HELICASE_CTER"/>
    <property type="match status" value="1"/>
</dbReference>
<dbReference type="NCBIfam" id="NF038325">
    <property type="entry name" value="DISARM_DrmAS"/>
    <property type="match status" value="1"/>
</dbReference>